<keyword evidence="7" id="KW-1185">Reference proteome</keyword>
<accession>A0AA39WVP0</accession>
<proteinExistence type="inferred from homology"/>
<evidence type="ECO:0000259" key="4">
    <source>
        <dbReference type="Pfam" id="PF05057"/>
    </source>
</evidence>
<sequence length="1110" mass="124733">MSSSRSSRFRRLLPVRSWQVSSDVTTPAASPSRSDQSAIASEPQHTNAYPQGLEILTEGVDPVVDIVAVHGLNGHRSKTWAASNGVLWLRDLLPLDIPNARMFSWGYDANTHAKSHVSCKYLYDHARTLVSDLCRKRKLSDSMERPIIFIAHSLGGLVVKSALIHSDSARKGALQDHRSIKVSTYGIIFMGTPHQGGSGVQLGRLMVNVASLFVAADDRLLRHLERDSEWLQQQLGQFSSIGEDFVTKFAFESYETPTFLGRSIMVVPRASAVVSSQANAEAIPIAADHREMVRYRSRSDEGYTTISEHLQIMIKAAPLAVHRQWEVERRVETARNISSGAAFSVEFALPDVVGVLNFVARSEELAEIHAALENHQQSRKIVVVHGLGGMGKTQIAAQYAKCHKDDYSAIFWLNAKDETSLKQSYSKAASRILQAHPSASSLESAVESGDLDSAVRSVKQWLNQARNSRWLMIYDNYDTPSFGRERLDEPNNDTNVDEVSESGYDIRPFLPETHHGAVLVTTRSAKVSIGRRIKLGKLKQLEDSLKILSDASGRQNIAEDAGAVELARELDGLPLALVTAGAYLDNVATTFSEYLEMYRASWLSLQKTTPDLLSYEDRALYSTWNMSYRQIEHQSPPSAMLLRLLAYFDNEDVWFELLQEANNTISDGAPEYIDPIQRENTGWLLDLVDDVLRFNKVVRILCDYSLLEADISTNDNGQVESPGYSMHACVHSWTRHVLNREFDHTLAWIPIHCVALHMPSFDSPRYWELNQRLIRHAGRCYTIITDKGPEIQVPQGGGWAFIALGALFMYYGSQFNEAEEMYRRALNGDELSPEEPVDRLTMRAIVRLGWLHRIRGDLAKAEIIFGRALQAQENFLGPESDDEELFDLITSLGHLYSDQGRFGDAMAAYQRVLEHHESTLGSDDYKTLLVVNDIGDVHWREGRLNEARIMCQRALRGHEKKLGADHVETLHIVHNLAAISKQQGFLGDSENMYKHVLQGYEATVGPNHRFTLATVHGLAWLRMEQGSLGEAEALYKRAKQGYERLFGIDGVRTNIGALDIFYNLADLYEIQGRISEARELFLLCREGYEAVYGKGHEEYLDVVKRLADLD</sequence>
<dbReference type="SUPFAM" id="SSF52540">
    <property type="entry name" value="P-loop containing nucleoside triphosphate hydrolases"/>
    <property type="match status" value="1"/>
</dbReference>
<comment type="caution">
    <text evidence="6">The sequence shown here is derived from an EMBL/GenBank/DDBJ whole genome shotgun (WGS) entry which is preliminary data.</text>
</comment>
<dbReference type="SUPFAM" id="SSF53474">
    <property type="entry name" value="alpha/beta-Hydrolases"/>
    <property type="match status" value="1"/>
</dbReference>
<feature type="repeat" description="TPR" evidence="2">
    <location>
        <begin position="886"/>
        <end position="919"/>
    </location>
</feature>
<dbReference type="PANTHER" id="PTHR46082">
    <property type="entry name" value="ATP/GTP-BINDING PROTEIN-RELATED"/>
    <property type="match status" value="1"/>
</dbReference>
<comment type="similarity">
    <text evidence="1">Belongs to the putative lipase ROG1 family.</text>
</comment>
<dbReference type="Gene3D" id="3.40.50.1820">
    <property type="entry name" value="alpha/beta hydrolase"/>
    <property type="match status" value="1"/>
</dbReference>
<reference evidence="6" key="1">
    <citation type="submission" date="2023-06" db="EMBL/GenBank/DDBJ databases">
        <title>Genome-scale phylogeny and comparative genomics of the fungal order Sordariales.</title>
        <authorList>
            <consortium name="Lawrence Berkeley National Laboratory"/>
            <person name="Hensen N."/>
            <person name="Bonometti L."/>
            <person name="Westerberg I."/>
            <person name="Brannstrom I.O."/>
            <person name="Guillou S."/>
            <person name="Cros-Aarteil S."/>
            <person name="Calhoun S."/>
            <person name="Haridas S."/>
            <person name="Kuo A."/>
            <person name="Mondo S."/>
            <person name="Pangilinan J."/>
            <person name="Riley R."/>
            <person name="Labutti K."/>
            <person name="Andreopoulos B."/>
            <person name="Lipzen A."/>
            <person name="Chen C."/>
            <person name="Yanf M."/>
            <person name="Daum C."/>
            <person name="Ng V."/>
            <person name="Clum A."/>
            <person name="Steindorff A."/>
            <person name="Ohm R."/>
            <person name="Martin F."/>
            <person name="Silar P."/>
            <person name="Natvig D."/>
            <person name="Lalanne C."/>
            <person name="Gautier V."/>
            <person name="Ament-Velasquez S.L."/>
            <person name="Kruys A."/>
            <person name="Hutchinson M.I."/>
            <person name="Powell A.J."/>
            <person name="Barry K."/>
            <person name="Miller A.N."/>
            <person name="Grigoriev I.V."/>
            <person name="Debuchy R."/>
            <person name="Gladieux P."/>
            <person name="Thoren M.H."/>
            <person name="Johannesson H."/>
        </authorList>
    </citation>
    <scope>NUCLEOTIDE SEQUENCE</scope>
    <source>
        <strain evidence="6">CBS 606.72</strain>
    </source>
</reference>
<dbReference type="Proteomes" id="UP001175000">
    <property type="component" value="Unassembled WGS sequence"/>
</dbReference>
<name>A0AA39WVP0_9PEZI</name>
<dbReference type="InterPro" id="IPR041664">
    <property type="entry name" value="AAA_16"/>
</dbReference>
<dbReference type="Gene3D" id="3.40.50.300">
    <property type="entry name" value="P-loop containing nucleotide triphosphate hydrolases"/>
    <property type="match status" value="1"/>
</dbReference>
<dbReference type="PRINTS" id="PR00364">
    <property type="entry name" value="DISEASERSIST"/>
</dbReference>
<feature type="domain" description="DUF676" evidence="4">
    <location>
        <begin position="66"/>
        <end position="201"/>
    </location>
</feature>
<dbReference type="SMART" id="SM00028">
    <property type="entry name" value="TPR"/>
    <property type="match status" value="5"/>
</dbReference>
<dbReference type="InterPro" id="IPR029058">
    <property type="entry name" value="AB_hydrolase_fold"/>
</dbReference>
<dbReference type="Gene3D" id="1.25.40.10">
    <property type="entry name" value="Tetratricopeptide repeat domain"/>
    <property type="match status" value="2"/>
</dbReference>
<organism evidence="6 7">
    <name type="scientific">Immersiella caudata</name>
    <dbReference type="NCBI Taxonomy" id="314043"/>
    <lineage>
        <taxon>Eukaryota</taxon>
        <taxon>Fungi</taxon>
        <taxon>Dikarya</taxon>
        <taxon>Ascomycota</taxon>
        <taxon>Pezizomycotina</taxon>
        <taxon>Sordariomycetes</taxon>
        <taxon>Sordariomycetidae</taxon>
        <taxon>Sordariales</taxon>
        <taxon>Lasiosphaeriaceae</taxon>
        <taxon>Immersiella</taxon>
    </lineage>
</organism>
<dbReference type="Pfam" id="PF13191">
    <property type="entry name" value="AAA_16"/>
    <property type="match status" value="1"/>
</dbReference>
<dbReference type="SUPFAM" id="SSF48452">
    <property type="entry name" value="TPR-like"/>
    <property type="match status" value="2"/>
</dbReference>
<dbReference type="InterPro" id="IPR019734">
    <property type="entry name" value="TPR_rpt"/>
</dbReference>
<evidence type="ECO:0000256" key="1">
    <source>
        <dbReference type="ARBA" id="ARBA00007920"/>
    </source>
</evidence>
<dbReference type="PANTHER" id="PTHR46082:SF6">
    <property type="entry name" value="AAA+ ATPASE DOMAIN-CONTAINING PROTEIN-RELATED"/>
    <property type="match status" value="1"/>
</dbReference>
<gene>
    <name evidence="6" type="ORF">B0T14DRAFT_563886</name>
</gene>
<feature type="domain" description="Orc1-like AAA ATPase" evidence="5">
    <location>
        <begin position="357"/>
        <end position="446"/>
    </location>
</feature>
<evidence type="ECO:0000256" key="2">
    <source>
        <dbReference type="PROSITE-ProRule" id="PRU00339"/>
    </source>
</evidence>
<dbReference type="InterPro" id="IPR011990">
    <property type="entry name" value="TPR-like_helical_dom_sf"/>
</dbReference>
<evidence type="ECO:0000256" key="3">
    <source>
        <dbReference type="SAM" id="MobiDB-lite"/>
    </source>
</evidence>
<keyword evidence="2" id="KW-0802">TPR repeat</keyword>
<evidence type="ECO:0008006" key="8">
    <source>
        <dbReference type="Google" id="ProtNLM"/>
    </source>
</evidence>
<dbReference type="InterPro" id="IPR027417">
    <property type="entry name" value="P-loop_NTPase"/>
</dbReference>
<dbReference type="Pfam" id="PF05057">
    <property type="entry name" value="DUF676"/>
    <property type="match status" value="1"/>
</dbReference>
<dbReference type="Pfam" id="PF13374">
    <property type="entry name" value="TPR_10"/>
    <property type="match status" value="1"/>
</dbReference>
<dbReference type="PROSITE" id="PS50005">
    <property type="entry name" value="TPR"/>
    <property type="match status" value="1"/>
</dbReference>
<evidence type="ECO:0000313" key="7">
    <source>
        <dbReference type="Proteomes" id="UP001175000"/>
    </source>
</evidence>
<dbReference type="AlphaFoldDB" id="A0AA39WVP0"/>
<feature type="region of interest" description="Disordered" evidence="3">
    <location>
        <begin position="23"/>
        <end position="42"/>
    </location>
</feature>
<dbReference type="Pfam" id="PF13424">
    <property type="entry name" value="TPR_12"/>
    <property type="match status" value="2"/>
</dbReference>
<dbReference type="InterPro" id="IPR053137">
    <property type="entry name" value="NLR-like"/>
</dbReference>
<dbReference type="EMBL" id="JAULSU010000003">
    <property type="protein sequence ID" value="KAK0622435.1"/>
    <property type="molecule type" value="Genomic_DNA"/>
</dbReference>
<dbReference type="InterPro" id="IPR007751">
    <property type="entry name" value="DUF676_lipase-like"/>
</dbReference>
<protein>
    <recommendedName>
        <fullName evidence="8">NB-ARC domain-containing protein</fullName>
    </recommendedName>
</protein>
<evidence type="ECO:0000259" key="5">
    <source>
        <dbReference type="Pfam" id="PF13191"/>
    </source>
</evidence>
<evidence type="ECO:0000313" key="6">
    <source>
        <dbReference type="EMBL" id="KAK0622435.1"/>
    </source>
</evidence>